<proteinExistence type="predicted"/>
<accession>A0A183T791</accession>
<name>A0A183T791_SCHSO</name>
<evidence type="ECO:0000313" key="1">
    <source>
        <dbReference type="WBParaSite" id="SSLN_0001280001-mRNA-1"/>
    </source>
</evidence>
<dbReference type="WBParaSite" id="SSLN_0001280001-mRNA-1">
    <property type="protein sequence ID" value="SSLN_0001280001-mRNA-1"/>
    <property type="gene ID" value="SSLN_0001280001"/>
</dbReference>
<reference evidence="1" key="1">
    <citation type="submission" date="2016-06" db="UniProtKB">
        <authorList>
            <consortium name="WormBaseParasite"/>
        </authorList>
    </citation>
    <scope>IDENTIFICATION</scope>
</reference>
<sequence length="157" mass="17489">LWGFFEVQRRSLVRASGGTPPGVRDSWLLTAYKPELAIPASHVFGNALLIILAAVRLLARLESELGTIESHNRSLKLTYLHPFLPILSLLATLLPPQWSAANYAFTPNTLARQQHGAYTYLPGYYLAPADYPLTQPLSMFLPQPPLLHNYHSLVSMP</sequence>
<organism evidence="1">
    <name type="scientific">Schistocephalus solidus</name>
    <name type="common">Tapeworm</name>
    <dbReference type="NCBI Taxonomy" id="70667"/>
    <lineage>
        <taxon>Eukaryota</taxon>
        <taxon>Metazoa</taxon>
        <taxon>Spiralia</taxon>
        <taxon>Lophotrochozoa</taxon>
        <taxon>Platyhelminthes</taxon>
        <taxon>Cestoda</taxon>
        <taxon>Eucestoda</taxon>
        <taxon>Diphyllobothriidea</taxon>
        <taxon>Diphyllobothriidae</taxon>
        <taxon>Schistocephalus</taxon>
    </lineage>
</organism>
<dbReference type="AlphaFoldDB" id="A0A183T791"/>
<protein>
    <submittedName>
        <fullName evidence="1">TLC domain-containing protein</fullName>
    </submittedName>
</protein>